<gene>
    <name evidence="2" type="ORF">Ctob_002242</name>
</gene>
<dbReference type="SUPFAM" id="SSF47473">
    <property type="entry name" value="EF-hand"/>
    <property type="match status" value="1"/>
</dbReference>
<sequence length="148" mass="16449">MGAFFKWSMSPESIVAGSGAKRFFMRFNVDGSGCLDVHQFSRAVESLGIEPGSVNAQEIFQELDRDHLDKKSDGFLDYAEVLATIDGMSDEETTNFLSANVRDLFLIMCWDPTKADKNSDFVCSYGEFLSMMEGTRFGHSLSPLMSAL</sequence>
<comment type="caution">
    <text evidence="2">The sequence shown here is derived from an EMBL/GenBank/DDBJ whole genome shotgun (WGS) entry which is preliminary data.</text>
</comment>
<dbReference type="Proteomes" id="UP000037460">
    <property type="component" value="Unassembled WGS sequence"/>
</dbReference>
<dbReference type="InterPro" id="IPR011992">
    <property type="entry name" value="EF-hand-dom_pair"/>
</dbReference>
<name>A0A0M0JJB8_9EUKA</name>
<evidence type="ECO:0000259" key="1">
    <source>
        <dbReference type="PROSITE" id="PS50222"/>
    </source>
</evidence>
<proteinExistence type="predicted"/>
<dbReference type="GO" id="GO:0005509">
    <property type="term" value="F:calcium ion binding"/>
    <property type="evidence" value="ECO:0007669"/>
    <property type="project" value="InterPro"/>
</dbReference>
<dbReference type="InterPro" id="IPR002048">
    <property type="entry name" value="EF_hand_dom"/>
</dbReference>
<feature type="domain" description="EF-hand" evidence="1">
    <location>
        <begin position="15"/>
        <end position="50"/>
    </location>
</feature>
<dbReference type="EMBL" id="JWZX01002865">
    <property type="protein sequence ID" value="KOO26338.1"/>
    <property type="molecule type" value="Genomic_DNA"/>
</dbReference>
<protein>
    <recommendedName>
        <fullName evidence="1">EF-hand domain-containing protein</fullName>
    </recommendedName>
</protein>
<reference evidence="3" key="1">
    <citation type="journal article" date="2015" name="PLoS Genet.">
        <title>Genome Sequence and Transcriptome Analyses of Chrysochromulina tobin: Metabolic Tools for Enhanced Algal Fitness in the Prominent Order Prymnesiales (Haptophyceae).</title>
        <authorList>
            <person name="Hovde B.T."/>
            <person name="Deodato C.R."/>
            <person name="Hunsperger H.M."/>
            <person name="Ryken S.A."/>
            <person name="Yost W."/>
            <person name="Jha R.K."/>
            <person name="Patterson J."/>
            <person name="Monnat R.J. Jr."/>
            <person name="Barlow S.B."/>
            <person name="Starkenburg S.R."/>
            <person name="Cattolico R.A."/>
        </authorList>
    </citation>
    <scope>NUCLEOTIDE SEQUENCE</scope>
    <source>
        <strain evidence="3">CCMP291</strain>
    </source>
</reference>
<dbReference type="AlphaFoldDB" id="A0A0M0JJB8"/>
<accession>A0A0M0JJB8</accession>
<dbReference type="Gene3D" id="1.10.238.10">
    <property type="entry name" value="EF-hand"/>
    <property type="match status" value="1"/>
</dbReference>
<organism evidence="2 3">
    <name type="scientific">Chrysochromulina tobinii</name>
    <dbReference type="NCBI Taxonomy" id="1460289"/>
    <lineage>
        <taxon>Eukaryota</taxon>
        <taxon>Haptista</taxon>
        <taxon>Haptophyta</taxon>
        <taxon>Prymnesiophyceae</taxon>
        <taxon>Prymnesiales</taxon>
        <taxon>Chrysochromulinaceae</taxon>
        <taxon>Chrysochromulina</taxon>
    </lineage>
</organism>
<evidence type="ECO:0000313" key="3">
    <source>
        <dbReference type="Proteomes" id="UP000037460"/>
    </source>
</evidence>
<keyword evidence="3" id="KW-1185">Reference proteome</keyword>
<evidence type="ECO:0000313" key="2">
    <source>
        <dbReference type="EMBL" id="KOO26338.1"/>
    </source>
</evidence>
<dbReference type="PROSITE" id="PS50222">
    <property type="entry name" value="EF_HAND_2"/>
    <property type="match status" value="1"/>
</dbReference>